<comment type="similarity">
    <text evidence="1 5">Belongs to the universal ribosomal protein uL30 family.</text>
</comment>
<reference evidence="8 9" key="1">
    <citation type="submission" date="2016-10" db="EMBL/GenBank/DDBJ databases">
        <authorList>
            <person name="de Groot N.N."/>
        </authorList>
    </citation>
    <scope>NUCLEOTIDE SEQUENCE [LARGE SCALE GENOMIC DNA]</scope>
    <source>
        <strain evidence="8 9">Nm146</strain>
    </source>
</reference>
<dbReference type="InterPro" id="IPR036919">
    <property type="entry name" value="Ribo_uL30_ferredoxin-like_sf"/>
</dbReference>
<keyword evidence="4 5" id="KW-0687">Ribonucleoprotein</keyword>
<feature type="domain" description="Large ribosomal subunit protein uL30-like ferredoxin-like fold" evidence="6">
    <location>
        <begin position="8"/>
        <end position="58"/>
    </location>
</feature>
<dbReference type="Pfam" id="PF00327">
    <property type="entry name" value="Ribosomal_L30"/>
    <property type="match status" value="1"/>
</dbReference>
<reference evidence="7" key="2">
    <citation type="submission" date="2021-02" db="EMBL/GenBank/DDBJ databases">
        <authorList>
            <person name="Han P."/>
        </authorList>
    </citation>
    <scope>NUCLEOTIDE SEQUENCE</scope>
    <source>
        <strain evidence="7">Nitrosomonas nitrosa 18-3D</strain>
    </source>
</reference>
<keyword evidence="3 5" id="KW-0689">Ribosomal protein</keyword>
<evidence type="ECO:0000256" key="3">
    <source>
        <dbReference type="ARBA" id="ARBA00022980"/>
    </source>
</evidence>
<evidence type="ECO:0000256" key="4">
    <source>
        <dbReference type="ARBA" id="ARBA00023274"/>
    </source>
</evidence>
<dbReference type="NCBIfam" id="TIGR01308">
    <property type="entry name" value="rpmD_bact"/>
    <property type="match status" value="1"/>
</dbReference>
<name>A0A1I4QRK9_9PROT</name>
<evidence type="ECO:0000256" key="1">
    <source>
        <dbReference type="ARBA" id="ARBA00007594"/>
    </source>
</evidence>
<dbReference type="CDD" id="cd01658">
    <property type="entry name" value="Ribosomal_L30"/>
    <property type="match status" value="1"/>
</dbReference>
<dbReference type="PIRSF" id="PIRSF002211">
    <property type="entry name" value="Ribosomal_L30_bac-type"/>
    <property type="match status" value="1"/>
</dbReference>
<dbReference type="Proteomes" id="UP000199561">
    <property type="component" value="Unassembled WGS sequence"/>
</dbReference>
<comment type="subunit">
    <text evidence="2 5">Part of the 50S ribosomal subunit.</text>
</comment>
<dbReference type="GO" id="GO:0003735">
    <property type="term" value="F:structural constituent of ribosome"/>
    <property type="evidence" value="ECO:0007669"/>
    <property type="project" value="InterPro"/>
</dbReference>
<evidence type="ECO:0000313" key="7">
    <source>
        <dbReference type="EMBL" id="CAE6501522.1"/>
    </source>
</evidence>
<dbReference type="GO" id="GO:0022625">
    <property type="term" value="C:cytosolic large ribosomal subunit"/>
    <property type="evidence" value="ECO:0007669"/>
    <property type="project" value="TreeGrafter"/>
</dbReference>
<accession>A0A1I4QRK9</accession>
<sequence>MNSDKSTLKIRLVKSLIGKREEHRRILAGLGLRKVNSVAVLQNNPSVSGMINKVAYMIKVE</sequence>
<dbReference type="InterPro" id="IPR016082">
    <property type="entry name" value="Ribosomal_uL30_ferredoxin-like"/>
</dbReference>
<organism evidence="8 9">
    <name type="scientific">Nitrosomonas nitrosa</name>
    <dbReference type="NCBI Taxonomy" id="52442"/>
    <lineage>
        <taxon>Bacteria</taxon>
        <taxon>Pseudomonadati</taxon>
        <taxon>Pseudomonadota</taxon>
        <taxon>Betaproteobacteria</taxon>
        <taxon>Nitrosomonadales</taxon>
        <taxon>Nitrosomonadaceae</taxon>
        <taxon>Nitrosomonas</taxon>
    </lineage>
</organism>
<evidence type="ECO:0000313" key="8">
    <source>
        <dbReference type="EMBL" id="SFM42667.1"/>
    </source>
</evidence>
<dbReference type="PANTHER" id="PTHR15892">
    <property type="entry name" value="MITOCHONDRIAL RIBOSOMAL PROTEIN L30"/>
    <property type="match status" value="1"/>
</dbReference>
<evidence type="ECO:0000256" key="2">
    <source>
        <dbReference type="ARBA" id="ARBA00011838"/>
    </source>
</evidence>
<evidence type="ECO:0000259" key="6">
    <source>
        <dbReference type="Pfam" id="PF00327"/>
    </source>
</evidence>
<dbReference type="STRING" id="52442.SAMN05421880_11621"/>
<dbReference type="AlphaFoldDB" id="A0A1I4QRK9"/>
<gene>
    <name evidence="5 7" type="primary">rpmD</name>
    <name evidence="7" type="ORF">NMYAN_20089</name>
    <name evidence="8" type="ORF">SAMN05421880_11621</name>
</gene>
<dbReference type="HAMAP" id="MF_01371_B">
    <property type="entry name" value="Ribosomal_uL30_B"/>
    <property type="match status" value="1"/>
</dbReference>
<proteinExistence type="inferred from homology"/>
<dbReference type="EMBL" id="CAJNAP010000012">
    <property type="protein sequence ID" value="CAE6501522.1"/>
    <property type="molecule type" value="Genomic_DNA"/>
</dbReference>
<dbReference type="Gene3D" id="3.30.1390.20">
    <property type="entry name" value="Ribosomal protein L30, ferredoxin-like fold domain"/>
    <property type="match status" value="1"/>
</dbReference>
<dbReference type="Proteomes" id="UP000601736">
    <property type="component" value="Unassembled WGS sequence"/>
</dbReference>
<dbReference type="RefSeq" id="WP_090669224.1">
    <property type="nucleotide sequence ID" value="NZ_CAJNAP010000012.1"/>
</dbReference>
<keyword evidence="9" id="KW-1185">Reference proteome</keyword>
<evidence type="ECO:0000313" key="9">
    <source>
        <dbReference type="Proteomes" id="UP000199561"/>
    </source>
</evidence>
<dbReference type="EMBL" id="FOUF01000016">
    <property type="protein sequence ID" value="SFM42667.1"/>
    <property type="molecule type" value="Genomic_DNA"/>
</dbReference>
<evidence type="ECO:0000256" key="5">
    <source>
        <dbReference type="HAMAP-Rule" id="MF_01371"/>
    </source>
</evidence>
<dbReference type="InterPro" id="IPR005996">
    <property type="entry name" value="Ribosomal_uL30_bac-type"/>
</dbReference>
<dbReference type="OrthoDB" id="9812790at2"/>
<dbReference type="GO" id="GO:0006412">
    <property type="term" value="P:translation"/>
    <property type="evidence" value="ECO:0007669"/>
    <property type="project" value="UniProtKB-UniRule"/>
</dbReference>
<protein>
    <recommendedName>
        <fullName evidence="5">Large ribosomal subunit protein uL30</fullName>
    </recommendedName>
</protein>
<dbReference type="SUPFAM" id="SSF55129">
    <property type="entry name" value="Ribosomal protein L30p/L7e"/>
    <property type="match status" value="1"/>
</dbReference>
<dbReference type="PANTHER" id="PTHR15892:SF2">
    <property type="entry name" value="LARGE RIBOSOMAL SUBUNIT PROTEIN UL30M"/>
    <property type="match status" value="1"/>
</dbReference>